<name>A0A6B3N690_9CYAN</name>
<dbReference type="EMBL" id="JAAHFQ010000070">
    <property type="protein sequence ID" value="NER27087.1"/>
    <property type="molecule type" value="Genomic_DNA"/>
</dbReference>
<protein>
    <recommendedName>
        <fullName evidence="2">Fibrillin</fullName>
    </recommendedName>
</protein>
<proteinExistence type="predicted"/>
<dbReference type="PANTHER" id="PTHR35690:SF1">
    <property type="entry name" value="OS01G0363500 PROTEIN"/>
    <property type="match status" value="1"/>
</dbReference>
<dbReference type="PANTHER" id="PTHR35690">
    <property type="entry name" value="OS01G0363500 PROTEIN"/>
    <property type="match status" value="1"/>
</dbReference>
<reference evidence="1" key="1">
    <citation type="submission" date="2019-11" db="EMBL/GenBank/DDBJ databases">
        <title>Genomic insights into an expanded diversity of filamentous marine cyanobacteria reveals the extraordinary biosynthetic potential of Moorea and Okeania.</title>
        <authorList>
            <person name="Ferreira Leao T."/>
            <person name="Wang M."/>
            <person name="Moss N."/>
            <person name="Da Silva R."/>
            <person name="Sanders J."/>
            <person name="Nurk S."/>
            <person name="Gurevich A."/>
            <person name="Humphrey G."/>
            <person name="Reher R."/>
            <person name="Zhu Q."/>
            <person name="Belda-Ferre P."/>
            <person name="Glukhov E."/>
            <person name="Rex R."/>
            <person name="Dorrestein P.C."/>
            <person name="Knight R."/>
            <person name="Pevzner P."/>
            <person name="Gerwick W.H."/>
            <person name="Gerwick L."/>
        </authorList>
    </citation>
    <scope>NUCLEOTIDE SEQUENCE</scope>
    <source>
        <strain evidence="1">SIO1C4</strain>
    </source>
</reference>
<sequence length="200" mass="22391">MENSSLLEQIVKSFSTNSVSKPSPSLVVEALLEAEKNAKKRQLNYCFEQLLGCWQLYFVTGTKKKRNKAGILLGAGRYLPKLITIKLSYSKTTLGLPPEQTEAGIVENLVDLGILKLVLTGPMQFLVQKNILAFDFTRMQVQLFGFKLYDGFIRGGSESEQNFYQIGVSKQAFFSYFLIQEEMIAARGRGGGLALWVKSE</sequence>
<organism evidence="1">
    <name type="scientific">Symploca sp. SIO1C4</name>
    <dbReference type="NCBI Taxonomy" id="2607765"/>
    <lineage>
        <taxon>Bacteria</taxon>
        <taxon>Bacillati</taxon>
        <taxon>Cyanobacteriota</taxon>
        <taxon>Cyanophyceae</taxon>
        <taxon>Coleofasciculales</taxon>
        <taxon>Coleofasciculaceae</taxon>
        <taxon>Symploca</taxon>
    </lineage>
</organism>
<evidence type="ECO:0008006" key="2">
    <source>
        <dbReference type="Google" id="ProtNLM"/>
    </source>
</evidence>
<dbReference type="AlphaFoldDB" id="A0A6B3N690"/>
<accession>A0A6B3N690</accession>
<gene>
    <name evidence="1" type="ORF">F6J89_05485</name>
</gene>
<comment type="caution">
    <text evidence="1">The sequence shown here is derived from an EMBL/GenBank/DDBJ whole genome shotgun (WGS) entry which is preliminary data.</text>
</comment>
<evidence type="ECO:0000313" key="1">
    <source>
        <dbReference type="EMBL" id="NER27087.1"/>
    </source>
</evidence>